<keyword evidence="3" id="KW-1185">Reference proteome</keyword>
<gene>
    <name evidence="2" type="ORF">C2845_PM15G22150</name>
</gene>
<name>A0A3L6Q4N2_PANMI</name>
<sequence>MAEQSSSSDPAPPPAATSASSKSPHLKRSSTKEIQIAISDYFRLYFPDAISPKNQVNENSLWQFVMVLEAPPKADDGSKLPKSRSRPSFRCLACQWVAADQSIASIHYHFGNTKSRKGCPRIPQHLINRLNAVGGLGGVYLNLEELMAHGNKKWKQPLASVAPQFVPSVDAAGGVDTVGGILQKVEAARAISSSLLDLLASDAPDIDRTKTVEKLREQKAILQELKSDCMKPSLELSPAPQLPISCKASAPSKELSSAPQLSLPISSKGSVPSKELSSAPQLSLPISSKASAASKEPSPAPQLSLPISSEAFAPSKEPSPVPQLFLPVSSKASGNFDTLFGGLGNLFPEENFDEESMEYLHNICPQTIPEEQLEQSYPEFFPPSPSTQS</sequence>
<protein>
    <submittedName>
        <fullName evidence="2">Uncharacterized protein</fullName>
    </submittedName>
</protein>
<feature type="region of interest" description="Disordered" evidence="1">
    <location>
        <begin position="257"/>
        <end position="279"/>
    </location>
</feature>
<dbReference type="OrthoDB" id="10481599at2759"/>
<proteinExistence type="predicted"/>
<organism evidence="2 3">
    <name type="scientific">Panicum miliaceum</name>
    <name type="common">Proso millet</name>
    <name type="synonym">Broomcorn millet</name>
    <dbReference type="NCBI Taxonomy" id="4540"/>
    <lineage>
        <taxon>Eukaryota</taxon>
        <taxon>Viridiplantae</taxon>
        <taxon>Streptophyta</taxon>
        <taxon>Embryophyta</taxon>
        <taxon>Tracheophyta</taxon>
        <taxon>Spermatophyta</taxon>
        <taxon>Magnoliopsida</taxon>
        <taxon>Liliopsida</taxon>
        <taxon>Poales</taxon>
        <taxon>Poaceae</taxon>
        <taxon>PACMAD clade</taxon>
        <taxon>Panicoideae</taxon>
        <taxon>Panicodae</taxon>
        <taxon>Paniceae</taxon>
        <taxon>Panicinae</taxon>
        <taxon>Panicum</taxon>
        <taxon>Panicum sect. Panicum</taxon>
    </lineage>
</organism>
<evidence type="ECO:0000256" key="1">
    <source>
        <dbReference type="SAM" id="MobiDB-lite"/>
    </source>
</evidence>
<dbReference type="Proteomes" id="UP000275267">
    <property type="component" value="Unassembled WGS sequence"/>
</dbReference>
<accession>A0A3L6Q4N2</accession>
<comment type="caution">
    <text evidence="2">The sequence shown here is derived from an EMBL/GenBank/DDBJ whole genome shotgun (WGS) entry which is preliminary data.</text>
</comment>
<dbReference type="AlphaFoldDB" id="A0A3L6Q4N2"/>
<evidence type="ECO:0000313" key="3">
    <source>
        <dbReference type="Proteomes" id="UP000275267"/>
    </source>
</evidence>
<feature type="region of interest" description="Disordered" evidence="1">
    <location>
        <begin position="1"/>
        <end position="29"/>
    </location>
</feature>
<evidence type="ECO:0000313" key="2">
    <source>
        <dbReference type="EMBL" id="RLM73532.1"/>
    </source>
</evidence>
<reference evidence="3" key="1">
    <citation type="journal article" date="2019" name="Nat. Commun.">
        <title>The genome of broomcorn millet.</title>
        <authorList>
            <person name="Zou C."/>
            <person name="Miki D."/>
            <person name="Li D."/>
            <person name="Tang Q."/>
            <person name="Xiao L."/>
            <person name="Rajput S."/>
            <person name="Deng P."/>
            <person name="Jia W."/>
            <person name="Huang R."/>
            <person name="Zhang M."/>
            <person name="Sun Y."/>
            <person name="Hu J."/>
            <person name="Fu X."/>
            <person name="Schnable P.S."/>
            <person name="Li F."/>
            <person name="Zhang H."/>
            <person name="Feng B."/>
            <person name="Zhu X."/>
            <person name="Liu R."/>
            <person name="Schnable J.C."/>
            <person name="Zhu J.-K."/>
            <person name="Zhang H."/>
        </authorList>
    </citation>
    <scope>NUCLEOTIDE SEQUENCE [LARGE SCALE GENOMIC DNA]</scope>
</reference>
<dbReference type="EMBL" id="PQIB02000013">
    <property type="protein sequence ID" value="RLM73532.1"/>
    <property type="molecule type" value="Genomic_DNA"/>
</dbReference>